<evidence type="ECO:0000256" key="1">
    <source>
        <dbReference type="ARBA" id="ARBA00004651"/>
    </source>
</evidence>
<evidence type="ECO:0000256" key="6">
    <source>
        <dbReference type="ARBA" id="ARBA00023136"/>
    </source>
</evidence>
<dbReference type="CDD" id="cd06261">
    <property type="entry name" value="TM_PBP2"/>
    <property type="match status" value="1"/>
</dbReference>
<dbReference type="AlphaFoldDB" id="A0A8J3GZH3"/>
<keyword evidence="6 7" id="KW-0472">Membrane</keyword>
<keyword evidence="4 7" id="KW-0812">Transmembrane</keyword>
<evidence type="ECO:0000259" key="8">
    <source>
        <dbReference type="PROSITE" id="PS50928"/>
    </source>
</evidence>
<sequence length="282" mass="29714">MGGPAATALRAPSVWRRDKGMTLGVALLGTMVICALFAPLLGTVDPTAINPVNRLKPPSAEHWFGTDMVGRDLYSRVIYGARVSLIVGLSVAALCALAGLAIGLVSGSIRQLDGVIMRLIDAMMSIPPVLLAIALTALWRGSLVSVIVAVTLAETPSIARVVRGTVLSLRELPYVEASTAVGASMMRIILVHILPNTLPALLVQASYVCASAMIVESILSFLGAGIPPSIPSWGNIMADGRSLWLVLPQIIFFPAAFLSITVLAVNLVGDGLRDMLDPRQMK</sequence>
<keyword evidence="2 7" id="KW-0813">Transport</keyword>
<proteinExistence type="inferred from homology"/>
<keyword evidence="10" id="KW-1185">Reference proteome</keyword>
<comment type="caution">
    <text evidence="9">The sequence shown here is derived from an EMBL/GenBank/DDBJ whole genome shotgun (WGS) entry which is preliminary data.</text>
</comment>
<dbReference type="Gene3D" id="1.10.3720.10">
    <property type="entry name" value="MetI-like"/>
    <property type="match status" value="1"/>
</dbReference>
<evidence type="ECO:0000313" key="9">
    <source>
        <dbReference type="EMBL" id="GHF55675.1"/>
    </source>
</evidence>
<accession>A0A8J3GZH3</accession>
<evidence type="ECO:0000256" key="4">
    <source>
        <dbReference type="ARBA" id="ARBA00022692"/>
    </source>
</evidence>
<comment type="subcellular location">
    <subcellularLocation>
        <location evidence="1 7">Cell membrane</location>
        <topology evidence="1 7">Multi-pass membrane protein</topology>
    </subcellularLocation>
</comment>
<comment type="similarity">
    <text evidence="7">Belongs to the binding-protein-dependent transport system permease family.</text>
</comment>
<dbReference type="PANTHER" id="PTHR43386:SF6">
    <property type="entry name" value="ABC TRANSPORTER PERMEASE PROTEIN"/>
    <property type="match status" value="1"/>
</dbReference>
<evidence type="ECO:0000256" key="7">
    <source>
        <dbReference type="RuleBase" id="RU363032"/>
    </source>
</evidence>
<dbReference type="Proteomes" id="UP000626220">
    <property type="component" value="Unassembled WGS sequence"/>
</dbReference>
<dbReference type="PANTHER" id="PTHR43386">
    <property type="entry name" value="OLIGOPEPTIDE TRANSPORT SYSTEM PERMEASE PROTEIN APPC"/>
    <property type="match status" value="1"/>
</dbReference>
<dbReference type="InterPro" id="IPR000515">
    <property type="entry name" value="MetI-like"/>
</dbReference>
<organism evidence="9 10">
    <name type="scientific">Seohaeicola zhoushanensis</name>
    <dbReference type="NCBI Taxonomy" id="1569283"/>
    <lineage>
        <taxon>Bacteria</taxon>
        <taxon>Pseudomonadati</taxon>
        <taxon>Pseudomonadota</taxon>
        <taxon>Alphaproteobacteria</taxon>
        <taxon>Rhodobacterales</taxon>
        <taxon>Roseobacteraceae</taxon>
        <taxon>Seohaeicola</taxon>
    </lineage>
</organism>
<keyword evidence="3" id="KW-1003">Cell membrane</keyword>
<dbReference type="InterPro" id="IPR050366">
    <property type="entry name" value="BP-dependent_transpt_permease"/>
</dbReference>
<protein>
    <submittedName>
        <fullName evidence="9">ABC transporter permease</fullName>
    </submittedName>
</protein>
<dbReference type="GO" id="GO:0005886">
    <property type="term" value="C:plasma membrane"/>
    <property type="evidence" value="ECO:0007669"/>
    <property type="project" value="UniProtKB-SubCell"/>
</dbReference>
<evidence type="ECO:0000313" key="10">
    <source>
        <dbReference type="Proteomes" id="UP000626220"/>
    </source>
</evidence>
<reference evidence="9" key="2">
    <citation type="submission" date="2020-09" db="EMBL/GenBank/DDBJ databases">
        <authorList>
            <person name="Sun Q."/>
            <person name="Kim S."/>
        </authorList>
    </citation>
    <scope>NUCLEOTIDE SEQUENCE</scope>
    <source>
        <strain evidence="9">KCTC 42650</strain>
    </source>
</reference>
<keyword evidence="5 7" id="KW-1133">Transmembrane helix</keyword>
<dbReference type="InterPro" id="IPR025966">
    <property type="entry name" value="OppC_N"/>
</dbReference>
<evidence type="ECO:0000256" key="2">
    <source>
        <dbReference type="ARBA" id="ARBA00022448"/>
    </source>
</evidence>
<dbReference type="InterPro" id="IPR035906">
    <property type="entry name" value="MetI-like_sf"/>
</dbReference>
<reference evidence="9" key="1">
    <citation type="journal article" date="2014" name="Int. J. Syst. Evol. Microbiol.">
        <title>Complete genome sequence of Corynebacterium casei LMG S-19264T (=DSM 44701T), isolated from a smear-ripened cheese.</title>
        <authorList>
            <consortium name="US DOE Joint Genome Institute (JGI-PGF)"/>
            <person name="Walter F."/>
            <person name="Albersmeier A."/>
            <person name="Kalinowski J."/>
            <person name="Ruckert C."/>
        </authorList>
    </citation>
    <scope>NUCLEOTIDE SEQUENCE</scope>
    <source>
        <strain evidence="9">KCTC 42650</strain>
    </source>
</reference>
<feature type="domain" description="ABC transmembrane type-1" evidence="8">
    <location>
        <begin position="81"/>
        <end position="269"/>
    </location>
</feature>
<feature type="transmembrane region" description="Helical" evidence="7">
    <location>
        <begin position="83"/>
        <end position="109"/>
    </location>
</feature>
<dbReference type="PROSITE" id="PS50928">
    <property type="entry name" value="ABC_TM1"/>
    <property type="match status" value="1"/>
</dbReference>
<feature type="transmembrane region" description="Helical" evidence="7">
    <location>
        <begin position="246"/>
        <end position="269"/>
    </location>
</feature>
<feature type="transmembrane region" description="Helical" evidence="7">
    <location>
        <begin position="129"/>
        <end position="152"/>
    </location>
</feature>
<dbReference type="Pfam" id="PF00528">
    <property type="entry name" value="BPD_transp_1"/>
    <property type="match status" value="1"/>
</dbReference>
<dbReference type="RefSeq" id="WP_189680810.1">
    <property type="nucleotide sequence ID" value="NZ_BNCJ01000008.1"/>
</dbReference>
<gene>
    <name evidence="9" type="ORF">GCM10017056_28980</name>
</gene>
<name>A0A8J3GZH3_9RHOB</name>
<dbReference type="GO" id="GO:0055085">
    <property type="term" value="P:transmembrane transport"/>
    <property type="evidence" value="ECO:0007669"/>
    <property type="project" value="InterPro"/>
</dbReference>
<feature type="transmembrane region" description="Helical" evidence="7">
    <location>
        <begin position="21"/>
        <end position="41"/>
    </location>
</feature>
<evidence type="ECO:0000256" key="3">
    <source>
        <dbReference type="ARBA" id="ARBA00022475"/>
    </source>
</evidence>
<dbReference type="Pfam" id="PF12911">
    <property type="entry name" value="OppC_N"/>
    <property type="match status" value="1"/>
</dbReference>
<dbReference type="EMBL" id="BNCJ01000008">
    <property type="protein sequence ID" value="GHF55675.1"/>
    <property type="molecule type" value="Genomic_DNA"/>
</dbReference>
<evidence type="ECO:0000256" key="5">
    <source>
        <dbReference type="ARBA" id="ARBA00022989"/>
    </source>
</evidence>
<dbReference type="SUPFAM" id="SSF161098">
    <property type="entry name" value="MetI-like"/>
    <property type="match status" value="1"/>
</dbReference>